<accession>A0A854QJZ8</accession>
<gene>
    <name evidence="2" type="ORF">C361_00525</name>
</gene>
<evidence type="ECO:0000256" key="1">
    <source>
        <dbReference type="SAM" id="MobiDB-lite"/>
    </source>
</evidence>
<dbReference type="OrthoDB" id="2572934at2759"/>
<feature type="region of interest" description="Disordered" evidence="1">
    <location>
        <begin position="82"/>
        <end position="128"/>
    </location>
</feature>
<reference evidence="2 3" key="1">
    <citation type="submission" date="2017-06" db="EMBL/GenBank/DDBJ databases">
        <title>Global population genomics of the pathogenic fungus Cryptococcus neoformans var. grubii.</title>
        <authorList>
            <person name="Cuomo C."/>
            <person name="Litvintseva A."/>
            <person name="Chen Y."/>
            <person name="Young S."/>
            <person name="Zeng Q."/>
            <person name="Chapman S."/>
            <person name="Gujja S."/>
            <person name="Saif S."/>
            <person name="Birren B."/>
        </authorList>
    </citation>
    <scope>NUCLEOTIDE SEQUENCE [LARGE SCALE GENOMIC DNA]</scope>
    <source>
        <strain evidence="2 3">Tu259-1</strain>
    </source>
</reference>
<sequence>MQVIGNAPPTSFVDTENVTLLPSTSASEITPAITSAQITSDALSETLPESASSEVITSDADITSAPTTSAVAAATSASEIIDDCPDESSAGVASAEPHVTSIPEGSSTVSELDDCPEESESVSGSDSAEASVTVVITSAAAAATSVSASDGIECPDESESVSSGVSVTTEIGEGAFASVTDGSQAVASASVSVNYTGGSSGSITVSATVEGQSASASTPASSASSSTPTSALVGSDGVAKCTDYKCNSGADWLVSALCAIAKCNHMWPLSLVSDMQGDLYDTTRATFTVWSAPLQLNTSIITFDEANTVLADNSAEGGWLGGAIDVAVEKMGGDGVYYTTDGEGGYEGKILMSSKTEANRTRVEEAGVWGLVYLTGLYAVRESIPEDDATWLDFMQKVNGSPVLIYTTDTPDSSLIEDQYYTVSTITNNSNVTLWDPYGEGINAYKYIDISTLKTSSKWIYHLDWPHFLWPNDS</sequence>
<dbReference type="Proteomes" id="UP000199727">
    <property type="component" value="Unassembled WGS sequence"/>
</dbReference>
<name>A0A854QJZ8_CRYNE</name>
<protein>
    <submittedName>
        <fullName evidence="2">Uncharacterized protein</fullName>
    </submittedName>
</protein>
<organism evidence="2 3">
    <name type="scientific">Cryptococcus neoformans Tu259-1</name>
    <dbReference type="NCBI Taxonomy" id="1230072"/>
    <lineage>
        <taxon>Eukaryota</taxon>
        <taxon>Fungi</taxon>
        <taxon>Dikarya</taxon>
        <taxon>Basidiomycota</taxon>
        <taxon>Agaricomycotina</taxon>
        <taxon>Tremellomycetes</taxon>
        <taxon>Tremellales</taxon>
        <taxon>Cryptococcaceae</taxon>
        <taxon>Cryptococcus</taxon>
        <taxon>Cryptococcus neoformans species complex</taxon>
    </lineage>
</organism>
<feature type="compositionally biased region" description="Acidic residues" evidence="1">
    <location>
        <begin position="111"/>
        <end position="120"/>
    </location>
</feature>
<comment type="caution">
    <text evidence="2">The sequence shown here is derived from an EMBL/GenBank/DDBJ whole genome shotgun (WGS) entry which is preliminary data.</text>
</comment>
<proteinExistence type="predicted"/>
<evidence type="ECO:0000313" key="3">
    <source>
        <dbReference type="Proteomes" id="UP000199727"/>
    </source>
</evidence>
<dbReference type="EMBL" id="AMKT01000010">
    <property type="protein sequence ID" value="OXG28873.1"/>
    <property type="molecule type" value="Genomic_DNA"/>
</dbReference>
<evidence type="ECO:0000313" key="2">
    <source>
        <dbReference type="EMBL" id="OXG28873.1"/>
    </source>
</evidence>
<dbReference type="AlphaFoldDB" id="A0A854QJZ8"/>